<evidence type="ECO:0000256" key="5">
    <source>
        <dbReference type="SAM" id="Phobius"/>
    </source>
</evidence>
<dbReference type="AlphaFoldDB" id="A0ABD3ESM6"/>
<reference evidence="6 7" key="1">
    <citation type="submission" date="2024-09" db="EMBL/GenBank/DDBJ databases">
        <title>Genome sequencing and assembly of Phytophthora oleae, isolate VK10A, causative agent of rot of olive drupes.</title>
        <authorList>
            <person name="Conti Taguali S."/>
            <person name="Riolo M."/>
            <person name="La Spada F."/>
            <person name="Cacciola S.O."/>
            <person name="Dionisio G."/>
        </authorList>
    </citation>
    <scope>NUCLEOTIDE SEQUENCE [LARGE SCALE GENOMIC DNA]</scope>
    <source>
        <strain evidence="6 7">VK10A</strain>
    </source>
</reference>
<feature type="transmembrane region" description="Helical" evidence="5">
    <location>
        <begin position="27"/>
        <end position="49"/>
    </location>
</feature>
<keyword evidence="4 5" id="KW-0472">Membrane</keyword>
<keyword evidence="3 5" id="KW-1133">Transmembrane helix</keyword>
<dbReference type="GO" id="GO:0016020">
    <property type="term" value="C:membrane"/>
    <property type="evidence" value="ECO:0007669"/>
    <property type="project" value="UniProtKB-SubCell"/>
</dbReference>
<dbReference type="Pfam" id="PF08507">
    <property type="entry name" value="COPI_assoc"/>
    <property type="match status" value="1"/>
</dbReference>
<dbReference type="PANTHER" id="PTHR38894:SF1">
    <property type="entry name" value="TRANSMEMBRANE PROTEIN"/>
    <property type="match status" value="1"/>
</dbReference>
<evidence type="ECO:0000313" key="6">
    <source>
        <dbReference type="EMBL" id="KAL3657312.1"/>
    </source>
</evidence>
<gene>
    <name evidence="6" type="ORF">V7S43_017820</name>
</gene>
<evidence type="ECO:0000313" key="7">
    <source>
        <dbReference type="Proteomes" id="UP001632037"/>
    </source>
</evidence>
<feature type="transmembrane region" description="Helical" evidence="5">
    <location>
        <begin position="55"/>
        <end position="77"/>
    </location>
</feature>
<organism evidence="6 7">
    <name type="scientific">Phytophthora oleae</name>
    <dbReference type="NCBI Taxonomy" id="2107226"/>
    <lineage>
        <taxon>Eukaryota</taxon>
        <taxon>Sar</taxon>
        <taxon>Stramenopiles</taxon>
        <taxon>Oomycota</taxon>
        <taxon>Peronosporomycetes</taxon>
        <taxon>Peronosporales</taxon>
        <taxon>Peronosporaceae</taxon>
        <taxon>Phytophthora</taxon>
    </lineage>
</organism>
<keyword evidence="2 5" id="KW-0812">Transmembrane</keyword>
<evidence type="ECO:0000256" key="1">
    <source>
        <dbReference type="ARBA" id="ARBA00004141"/>
    </source>
</evidence>
<dbReference type="InterPro" id="IPR013714">
    <property type="entry name" value="Golgi_TVP15"/>
</dbReference>
<keyword evidence="7" id="KW-1185">Reference proteome</keyword>
<proteinExistence type="predicted"/>
<feature type="transmembrane region" description="Helical" evidence="5">
    <location>
        <begin position="98"/>
        <end position="131"/>
    </location>
</feature>
<protein>
    <recommendedName>
        <fullName evidence="8">TRP C-terminal domain-containing protein</fullName>
    </recommendedName>
</protein>
<dbReference type="EMBL" id="JBIMZQ010000066">
    <property type="protein sequence ID" value="KAL3657312.1"/>
    <property type="molecule type" value="Genomic_DNA"/>
</dbReference>
<accession>A0ABD3ESM6</accession>
<sequence>MAILVTAQRMLRLRVEKVTKLVRTIRVLNLLTACVQLLAGVNSLVGILLLNVTEFLIAVYAIVFALVLVCFECHLTVTDNILRPNFGFLYGYRGMSTYLLFIGLIDLGMVGHVFGIIAGVFACMNAALVIFVGACAPRVSADYPAAINSAAVPSYGSNAQQLQGPIAFALATGALKMSTKTPAAVHAIV</sequence>
<name>A0ABD3ESM6_9STRA</name>
<evidence type="ECO:0000256" key="3">
    <source>
        <dbReference type="ARBA" id="ARBA00022989"/>
    </source>
</evidence>
<evidence type="ECO:0000256" key="2">
    <source>
        <dbReference type="ARBA" id="ARBA00022692"/>
    </source>
</evidence>
<dbReference type="PANTHER" id="PTHR38894">
    <property type="entry name" value="TRANSMEMBRANE PROTEIN"/>
    <property type="match status" value="1"/>
</dbReference>
<evidence type="ECO:0008006" key="8">
    <source>
        <dbReference type="Google" id="ProtNLM"/>
    </source>
</evidence>
<dbReference type="Proteomes" id="UP001632037">
    <property type="component" value="Unassembled WGS sequence"/>
</dbReference>
<comment type="subcellular location">
    <subcellularLocation>
        <location evidence="1">Membrane</location>
        <topology evidence="1">Multi-pass membrane protein</topology>
    </subcellularLocation>
</comment>
<comment type="caution">
    <text evidence="6">The sequence shown here is derived from an EMBL/GenBank/DDBJ whole genome shotgun (WGS) entry which is preliminary data.</text>
</comment>
<evidence type="ECO:0000256" key="4">
    <source>
        <dbReference type="ARBA" id="ARBA00023136"/>
    </source>
</evidence>